<dbReference type="EMBL" id="BAABFU010000002">
    <property type="protein sequence ID" value="GAA4348853.1"/>
    <property type="molecule type" value="Genomic_DNA"/>
</dbReference>
<sequence length="56" mass="6390">MCEINENDAFVLSDMGERKTPGNNELNALGTVKITTGNRNQKRFLLQNRNMHKAKK</sequence>
<comment type="caution">
    <text evidence="1">The sequence shown here is derived from an EMBL/GenBank/DDBJ whole genome shotgun (WGS) entry which is preliminary data.</text>
</comment>
<protein>
    <submittedName>
        <fullName evidence="1">Uncharacterized protein</fullName>
    </submittedName>
</protein>
<evidence type="ECO:0000313" key="2">
    <source>
        <dbReference type="Proteomes" id="UP001501294"/>
    </source>
</evidence>
<proteinExistence type="predicted"/>
<accession>A0ABP8I122</accession>
<reference evidence="2" key="1">
    <citation type="journal article" date="2019" name="Int. J. Syst. Evol. Microbiol.">
        <title>The Global Catalogue of Microorganisms (GCM) 10K type strain sequencing project: providing services to taxonomists for standard genome sequencing and annotation.</title>
        <authorList>
            <consortium name="The Broad Institute Genomics Platform"/>
            <consortium name="The Broad Institute Genome Sequencing Center for Infectious Disease"/>
            <person name="Wu L."/>
            <person name="Ma J."/>
        </authorList>
    </citation>
    <scope>NUCLEOTIDE SEQUENCE [LARGE SCALE GENOMIC DNA]</scope>
    <source>
        <strain evidence="2">JCM 17727</strain>
    </source>
</reference>
<dbReference type="Proteomes" id="UP001501294">
    <property type="component" value="Unassembled WGS sequence"/>
</dbReference>
<name>A0ABP8I122_9GAMM</name>
<keyword evidence="2" id="KW-1185">Reference proteome</keyword>
<gene>
    <name evidence="1" type="ORF">GCM10023150_12660</name>
</gene>
<evidence type="ECO:0000313" key="1">
    <source>
        <dbReference type="EMBL" id="GAA4348853.1"/>
    </source>
</evidence>
<organism evidence="1 2">
    <name type="scientific">Kangiella taiwanensis</name>
    <dbReference type="NCBI Taxonomy" id="1079179"/>
    <lineage>
        <taxon>Bacteria</taxon>
        <taxon>Pseudomonadati</taxon>
        <taxon>Pseudomonadota</taxon>
        <taxon>Gammaproteobacteria</taxon>
        <taxon>Kangiellales</taxon>
        <taxon>Kangiellaceae</taxon>
        <taxon>Kangiella</taxon>
    </lineage>
</organism>